<comment type="caution">
    <text evidence="2">The sequence shown here is derived from an EMBL/GenBank/DDBJ whole genome shotgun (WGS) entry which is preliminary data.</text>
</comment>
<accession>A0A0F9EUL4</accession>
<keyword evidence="1" id="KW-0472">Membrane</keyword>
<organism evidence="2">
    <name type="scientific">marine sediment metagenome</name>
    <dbReference type="NCBI Taxonomy" id="412755"/>
    <lineage>
        <taxon>unclassified sequences</taxon>
        <taxon>metagenomes</taxon>
        <taxon>ecological metagenomes</taxon>
    </lineage>
</organism>
<reference evidence="2" key="1">
    <citation type="journal article" date="2015" name="Nature">
        <title>Complex archaea that bridge the gap between prokaryotes and eukaryotes.</title>
        <authorList>
            <person name="Spang A."/>
            <person name="Saw J.H."/>
            <person name="Jorgensen S.L."/>
            <person name="Zaremba-Niedzwiedzka K."/>
            <person name="Martijn J."/>
            <person name="Lind A.E."/>
            <person name="van Eijk R."/>
            <person name="Schleper C."/>
            <person name="Guy L."/>
            <person name="Ettema T.J."/>
        </authorList>
    </citation>
    <scope>NUCLEOTIDE SEQUENCE</scope>
</reference>
<dbReference type="EMBL" id="LAZR01023664">
    <property type="protein sequence ID" value="KKL77734.1"/>
    <property type="molecule type" value="Genomic_DNA"/>
</dbReference>
<gene>
    <name evidence="2" type="ORF">LCGC14_2031960</name>
</gene>
<keyword evidence="1" id="KW-1133">Transmembrane helix</keyword>
<feature type="transmembrane region" description="Helical" evidence="1">
    <location>
        <begin position="7"/>
        <end position="30"/>
    </location>
</feature>
<proteinExistence type="predicted"/>
<sequence>MNEVTDSWELIVIGAIFIIAVGIVALTSWYT</sequence>
<evidence type="ECO:0000313" key="2">
    <source>
        <dbReference type="EMBL" id="KKL77734.1"/>
    </source>
</evidence>
<dbReference type="AlphaFoldDB" id="A0A0F9EUL4"/>
<feature type="non-terminal residue" evidence="2">
    <location>
        <position position="31"/>
    </location>
</feature>
<name>A0A0F9EUL4_9ZZZZ</name>
<evidence type="ECO:0000256" key="1">
    <source>
        <dbReference type="SAM" id="Phobius"/>
    </source>
</evidence>
<keyword evidence="1" id="KW-0812">Transmembrane</keyword>
<protein>
    <submittedName>
        <fullName evidence="2">Uncharacterized protein</fullName>
    </submittedName>
</protein>